<feature type="compositionally biased region" description="Polar residues" evidence="1">
    <location>
        <begin position="50"/>
        <end position="60"/>
    </location>
</feature>
<evidence type="ECO:0000313" key="4">
    <source>
        <dbReference type="Proteomes" id="UP000647836"/>
    </source>
</evidence>
<gene>
    <name evidence="3" type="ORF">IQ229_07900</name>
</gene>
<keyword evidence="2" id="KW-0472">Membrane</keyword>
<evidence type="ECO:0000256" key="2">
    <source>
        <dbReference type="SAM" id="Phobius"/>
    </source>
</evidence>
<reference evidence="3 4" key="1">
    <citation type="submission" date="2020-10" db="EMBL/GenBank/DDBJ databases">
        <authorList>
            <person name="Castelo-Branco R."/>
            <person name="Eusebio N."/>
            <person name="Adriana R."/>
            <person name="Vieira A."/>
            <person name="Brugerolle De Fraissinette N."/>
            <person name="Rezende De Castro R."/>
            <person name="Schneider M.P."/>
            <person name="Vasconcelos V."/>
            <person name="Leao P.N."/>
        </authorList>
    </citation>
    <scope>NUCLEOTIDE SEQUENCE [LARGE SCALE GENOMIC DNA]</scope>
    <source>
        <strain evidence="3 4">LEGE 07299</strain>
    </source>
</reference>
<feature type="region of interest" description="Disordered" evidence="1">
    <location>
        <begin position="40"/>
        <end position="60"/>
    </location>
</feature>
<organism evidence="3 4">
    <name type="scientific">Nostoc cf. edaphicum LEGE 07299</name>
    <dbReference type="NCBI Taxonomy" id="2777974"/>
    <lineage>
        <taxon>Bacteria</taxon>
        <taxon>Bacillati</taxon>
        <taxon>Cyanobacteriota</taxon>
        <taxon>Cyanophyceae</taxon>
        <taxon>Nostocales</taxon>
        <taxon>Nostocaceae</taxon>
        <taxon>Nostoc</taxon>
    </lineage>
</organism>
<dbReference type="RefSeq" id="WP_194042704.1">
    <property type="nucleotide sequence ID" value="NZ_JADEXF010000193.1"/>
</dbReference>
<evidence type="ECO:0000313" key="3">
    <source>
        <dbReference type="EMBL" id="MBE9104865.1"/>
    </source>
</evidence>
<protein>
    <submittedName>
        <fullName evidence="3">Uncharacterized protein</fullName>
    </submittedName>
</protein>
<sequence length="60" mass="6687">MLDQIGQALLTIDYTFWLNIIFAVIGGILLWLHFKDDDSQHQQHGEEDSQLSGSKAGQSG</sequence>
<proteinExistence type="predicted"/>
<accession>A0ABR9TZ40</accession>
<feature type="transmembrane region" description="Helical" evidence="2">
    <location>
        <begin position="16"/>
        <end position="34"/>
    </location>
</feature>
<evidence type="ECO:0000256" key="1">
    <source>
        <dbReference type="SAM" id="MobiDB-lite"/>
    </source>
</evidence>
<dbReference type="EMBL" id="JADEXF010000193">
    <property type="protein sequence ID" value="MBE9104865.1"/>
    <property type="molecule type" value="Genomic_DNA"/>
</dbReference>
<keyword evidence="2" id="KW-1133">Transmembrane helix</keyword>
<keyword evidence="2" id="KW-0812">Transmembrane</keyword>
<name>A0ABR9TZ40_9NOSO</name>
<keyword evidence="4" id="KW-1185">Reference proteome</keyword>
<comment type="caution">
    <text evidence="3">The sequence shown here is derived from an EMBL/GenBank/DDBJ whole genome shotgun (WGS) entry which is preliminary data.</text>
</comment>
<dbReference type="Proteomes" id="UP000647836">
    <property type="component" value="Unassembled WGS sequence"/>
</dbReference>